<feature type="compositionally biased region" description="Polar residues" evidence="1">
    <location>
        <begin position="280"/>
        <end position="289"/>
    </location>
</feature>
<dbReference type="PANTHER" id="PTHR28027:SF2">
    <property type="entry name" value="TRANSCRIPTIONAL REGULATOR MIT1"/>
    <property type="match status" value="1"/>
</dbReference>
<accession>A0ABQ8KJW6</accession>
<feature type="region of interest" description="Disordered" evidence="1">
    <location>
        <begin position="100"/>
        <end position="119"/>
    </location>
</feature>
<dbReference type="RefSeq" id="XP_047780357.1">
    <property type="nucleotide sequence ID" value="XM_047927297.1"/>
</dbReference>
<keyword evidence="3" id="KW-1185">Reference proteome</keyword>
<evidence type="ECO:0000256" key="1">
    <source>
        <dbReference type="SAM" id="MobiDB-lite"/>
    </source>
</evidence>
<dbReference type="GeneID" id="72008029"/>
<dbReference type="Pfam" id="PF09729">
    <property type="entry name" value="Gti1_Pac2"/>
    <property type="match status" value="2"/>
</dbReference>
<evidence type="ECO:0000313" key="3">
    <source>
        <dbReference type="Proteomes" id="UP000814176"/>
    </source>
</evidence>
<gene>
    <name evidence="2" type="ORF">C8Q71DRAFT_856392</name>
</gene>
<evidence type="ECO:0000313" key="2">
    <source>
        <dbReference type="EMBL" id="KAH9838442.1"/>
    </source>
</evidence>
<dbReference type="Proteomes" id="UP000814176">
    <property type="component" value="Unassembled WGS sequence"/>
</dbReference>
<feature type="compositionally biased region" description="Low complexity" evidence="1">
    <location>
        <begin position="240"/>
        <end position="259"/>
    </location>
</feature>
<dbReference type="PANTHER" id="PTHR28027">
    <property type="entry name" value="TRANSCRIPTIONAL REGULATOR MIT1"/>
    <property type="match status" value="1"/>
</dbReference>
<sequence length="455" mass="50323">MPPSQRSATTTTDVQPFYGYVDTTEDSLRLIEAARRGILPRVTRRLNELERRSMIRSGAVFVFSVEESGIKRWTEGLAWSQSRISGNFLIYREVTDRSSLRASQQSSETSDITQGGHSVDGHVMLKPNGLIKKTITVKINGSDHHLISYFTQDDVRSGRLHRPTSRPDLMALKIPTELLHSANFRYPLKLEAQYTAVPTHYDDMEETVHQRRSALGMASLPSRTLARTPHIGASPSPLETSTFSRSPASSPTSPYAAHSRAPYDPVYPRLQTDIGHPVSPSESTHTVHSPYSTVESPIMDDLTSHSWSPSYSCAPETYSMPDGAPAVYQAPMPVGHFNSAHLPRDETWAQQAYSSMRMGRGYEHDIHRLDIAGHPESGAWPPAAATVAGSPYASAPPTSVSISAHFPAVRGRDHMRTRSSPSMWSWGQESAQSLYHLPPVSHPIYASHDARHSPN</sequence>
<comment type="caution">
    <text evidence="2">The sequence shown here is derived from an EMBL/GenBank/DDBJ whole genome shotgun (WGS) entry which is preliminary data.</text>
</comment>
<dbReference type="EMBL" id="JADCUA010000007">
    <property type="protein sequence ID" value="KAH9838442.1"/>
    <property type="molecule type" value="Genomic_DNA"/>
</dbReference>
<organism evidence="2 3">
    <name type="scientific">Rhodofomes roseus</name>
    <dbReference type="NCBI Taxonomy" id="34475"/>
    <lineage>
        <taxon>Eukaryota</taxon>
        <taxon>Fungi</taxon>
        <taxon>Dikarya</taxon>
        <taxon>Basidiomycota</taxon>
        <taxon>Agaricomycotina</taxon>
        <taxon>Agaricomycetes</taxon>
        <taxon>Polyporales</taxon>
        <taxon>Rhodofomes</taxon>
    </lineage>
</organism>
<reference evidence="2 3" key="1">
    <citation type="journal article" date="2021" name="Environ. Microbiol.">
        <title>Gene family expansions and transcriptome signatures uncover fungal adaptations to wood decay.</title>
        <authorList>
            <person name="Hage H."/>
            <person name="Miyauchi S."/>
            <person name="Viragh M."/>
            <person name="Drula E."/>
            <person name="Min B."/>
            <person name="Chaduli D."/>
            <person name="Navarro D."/>
            <person name="Favel A."/>
            <person name="Norest M."/>
            <person name="Lesage-Meessen L."/>
            <person name="Balint B."/>
            <person name="Merenyi Z."/>
            <person name="de Eugenio L."/>
            <person name="Morin E."/>
            <person name="Martinez A.T."/>
            <person name="Baldrian P."/>
            <person name="Stursova M."/>
            <person name="Martinez M.J."/>
            <person name="Novotny C."/>
            <person name="Magnuson J.K."/>
            <person name="Spatafora J.W."/>
            <person name="Maurice S."/>
            <person name="Pangilinan J."/>
            <person name="Andreopoulos W."/>
            <person name="LaButti K."/>
            <person name="Hundley H."/>
            <person name="Na H."/>
            <person name="Kuo A."/>
            <person name="Barry K."/>
            <person name="Lipzen A."/>
            <person name="Henrissat B."/>
            <person name="Riley R."/>
            <person name="Ahrendt S."/>
            <person name="Nagy L.G."/>
            <person name="Grigoriev I.V."/>
            <person name="Martin F."/>
            <person name="Rosso M.N."/>
        </authorList>
    </citation>
    <scope>NUCLEOTIDE SEQUENCE [LARGE SCALE GENOMIC DNA]</scope>
    <source>
        <strain evidence="2 3">CIRM-BRFM 1785</strain>
    </source>
</reference>
<name>A0ABQ8KJW6_9APHY</name>
<dbReference type="InterPro" id="IPR018608">
    <property type="entry name" value="Gti1/Pac2"/>
</dbReference>
<feature type="region of interest" description="Disordered" evidence="1">
    <location>
        <begin position="221"/>
        <end position="289"/>
    </location>
</feature>
<proteinExistence type="predicted"/>
<feature type="compositionally biased region" description="Polar residues" evidence="1">
    <location>
        <begin position="100"/>
        <end position="116"/>
    </location>
</feature>
<protein>
    <submittedName>
        <fullName evidence="2">Gti1/Pac2 family-domain-containing protein</fullName>
    </submittedName>
</protein>